<dbReference type="InterPro" id="IPR016153">
    <property type="entry name" value="Heat_shock_Hsp33_N"/>
</dbReference>
<dbReference type="InterPro" id="IPR023212">
    <property type="entry name" value="Hsp33_helix_hairpin_bin_dom_sf"/>
</dbReference>
<keyword evidence="1" id="KW-0963">Cytoplasm</keyword>
<dbReference type="InterPro" id="IPR000397">
    <property type="entry name" value="Heat_shock_Hsp33"/>
</dbReference>
<dbReference type="Pfam" id="PF01430">
    <property type="entry name" value="HSP33"/>
    <property type="match status" value="1"/>
</dbReference>
<keyword evidence="7" id="KW-1185">Reference proteome</keyword>
<evidence type="ECO:0000256" key="4">
    <source>
        <dbReference type="ARBA" id="ARBA00023186"/>
    </source>
</evidence>
<dbReference type="PIRSF" id="PIRSF005261">
    <property type="entry name" value="Heat_shock_Hsp33"/>
    <property type="match status" value="1"/>
</dbReference>
<dbReference type="Gene3D" id="3.55.30.10">
    <property type="entry name" value="Hsp33 domain"/>
    <property type="match status" value="1"/>
</dbReference>
<dbReference type="InterPro" id="IPR016154">
    <property type="entry name" value="Heat_shock_Hsp33_C"/>
</dbReference>
<sequence length="300" mass="32724">MTQAPDATETYSDRVLNFTIPSRSARGRIVRLDAVLEEVLSAHDYPAPIAHLLAEAVVLGALMGGLIKEDGAQMTMQAQTQGGIVRLLVCDFRAGELRGYVDFDAQRLAALGANPSLFALFGKGYLAITFDRAGGAGRYQGIVPLEGASLAAACESYFAQSEQVPTMIRAAVRSSGGRTLAAGVLVQHLPDGEEARERLHVRLDHPDWEHISVMAGSIRHDELLDETLSMDALVWRLFHEEPQVRILPGAALRRGCRCSADHYRSVLSRFGKAELLEMRDEDGMIRVDCAFCAKVIPIPL</sequence>
<dbReference type="Proteomes" id="UP001206067">
    <property type="component" value="Unassembled WGS sequence"/>
</dbReference>
<dbReference type="EMBL" id="JANKHH010000005">
    <property type="protein sequence ID" value="MCR2834274.1"/>
    <property type="molecule type" value="Genomic_DNA"/>
</dbReference>
<dbReference type="Gene3D" id="1.10.287.480">
    <property type="entry name" value="helix hairpin bin"/>
    <property type="match status" value="1"/>
</dbReference>
<gene>
    <name evidence="6" type="ORF">NSO95_09985</name>
</gene>
<keyword evidence="2" id="KW-0862">Zinc</keyword>
<dbReference type="SUPFAM" id="SSF118352">
    <property type="entry name" value="HSP33 redox switch-like"/>
    <property type="match status" value="1"/>
</dbReference>
<accession>A0ABT1XRJ4</accession>
<reference evidence="6 7" key="1">
    <citation type="submission" date="2022-08" db="EMBL/GenBank/DDBJ databases">
        <title>Polyphasic taxonomy analysis of Qipengyuania sp.RS5-5.</title>
        <authorList>
            <person name="Xamxidin M."/>
            <person name="Wu M."/>
        </authorList>
    </citation>
    <scope>NUCLEOTIDE SEQUENCE [LARGE SCALE GENOMIC DNA]</scope>
    <source>
        <strain evidence="6 7">RS5-5</strain>
    </source>
</reference>
<comment type="caution">
    <text evidence="6">The sequence shown here is derived from an EMBL/GenBank/DDBJ whole genome shotgun (WGS) entry which is preliminary data.</text>
</comment>
<evidence type="ECO:0000256" key="3">
    <source>
        <dbReference type="ARBA" id="ARBA00023157"/>
    </source>
</evidence>
<evidence type="ECO:0000256" key="2">
    <source>
        <dbReference type="ARBA" id="ARBA00022833"/>
    </source>
</evidence>
<evidence type="ECO:0000313" key="6">
    <source>
        <dbReference type="EMBL" id="MCR2834274.1"/>
    </source>
</evidence>
<evidence type="ECO:0000313" key="7">
    <source>
        <dbReference type="Proteomes" id="UP001206067"/>
    </source>
</evidence>
<evidence type="ECO:0000256" key="1">
    <source>
        <dbReference type="ARBA" id="ARBA00022490"/>
    </source>
</evidence>
<proteinExistence type="predicted"/>
<evidence type="ECO:0000256" key="5">
    <source>
        <dbReference type="ARBA" id="ARBA00023284"/>
    </source>
</evidence>
<keyword evidence="3" id="KW-1015">Disulfide bond</keyword>
<dbReference type="CDD" id="cd00498">
    <property type="entry name" value="Hsp33"/>
    <property type="match status" value="1"/>
</dbReference>
<organism evidence="6 7">
    <name type="scientific">Parerythrobacter lacustris</name>
    <dbReference type="NCBI Taxonomy" id="2969984"/>
    <lineage>
        <taxon>Bacteria</taxon>
        <taxon>Pseudomonadati</taxon>
        <taxon>Pseudomonadota</taxon>
        <taxon>Alphaproteobacteria</taxon>
        <taxon>Sphingomonadales</taxon>
        <taxon>Erythrobacteraceae</taxon>
        <taxon>Parerythrobacter</taxon>
    </lineage>
</organism>
<dbReference type="RefSeq" id="WP_257596076.1">
    <property type="nucleotide sequence ID" value="NZ_JANKHH010000005.1"/>
</dbReference>
<dbReference type="PANTHER" id="PTHR30111:SF1">
    <property type="entry name" value="33 KDA CHAPERONIN"/>
    <property type="match status" value="1"/>
</dbReference>
<dbReference type="SUPFAM" id="SSF64397">
    <property type="entry name" value="Hsp33 domain"/>
    <property type="match status" value="1"/>
</dbReference>
<protein>
    <submittedName>
        <fullName evidence="6">Hsp33 family molecular chaperone HslO</fullName>
    </submittedName>
</protein>
<keyword evidence="5" id="KW-0676">Redox-active center</keyword>
<dbReference type="PANTHER" id="PTHR30111">
    <property type="entry name" value="33 KDA CHAPERONIN"/>
    <property type="match status" value="1"/>
</dbReference>
<name>A0ABT1XRJ4_9SPHN</name>
<dbReference type="Gene3D" id="3.90.1280.10">
    <property type="entry name" value="HSP33 redox switch-like"/>
    <property type="match status" value="1"/>
</dbReference>
<keyword evidence="4" id="KW-0143">Chaperone</keyword>